<evidence type="ECO:0000256" key="3">
    <source>
        <dbReference type="ARBA" id="ARBA00022737"/>
    </source>
</evidence>
<proteinExistence type="predicted"/>
<dbReference type="HOGENOM" id="CLU_000288_18_10_1"/>
<reference evidence="5 7" key="2">
    <citation type="journal article" date="2013" name="Nature">
        <title>Insights into bilaterian evolution from three spiralian genomes.</title>
        <authorList>
            <person name="Simakov O."/>
            <person name="Marletaz F."/>
            <person name="Cho S.J."/>
            <person name="Edsinger-Gonzales E."/>
            <person name="Havlak P."/>
            <person name="Hellsten U."/>
            <person name="Kuo D.H."/>
            <person name="Larsson T."/>
            <person name="Lv J."/>
            <person name="Arendt D."/>
            <person name="Savage R."/>
            <person name="Osoegawa K."/>
            <person name="de Jong P."/>
            <person name="Grimwood J."/>
            <person name="Chapman J.A."/>
            <person name="Shapiro H."/>
            <person name="Aerts A."/>
            <person name="Otillar R.P."/>
            <person name="Terry A.Y."/>
            <person name="Boore J.L."/>
            <person name="Grigoriev I.V."/>
            <person name="Lindberg D.R."/>
            <person name="Seaver E.C."/>
            <person name="Weisblat D.A."/>
            <person name="Putnam N.H."/>
            <person name="Rokhsar D.S."/>
        </authorList>
    </citation>
    <scope>NUCLEOTIDE SEQUENCE</scope>
    <source>
        <strain evidence="5 7">I ESC-2004</strain>
    </source>
</reference>
<dbReference type="SMART" id="SM00364">
    <property type="entry name" value="LRR_BAC"/>
    <property type="match status" value="2"/>
</dbReference>
<dbReference type="InterPro" id="IPR050541">
    <property type="entry name" value="LRR_TM_domain-containing"/>
</dbReference>
<dbReference type="SUPFAM" id="SSF52058">
    <property type="entry name" value="L domain-like"/>
    <property type="match status" value="1"/>
</dbReference>
<dbReference type="EMBL" id="AMQN01043050">
    <property type="status" value="NOT_ANNOTATED_CDS"/>
    <property type="molecule type" value="Genomic_DNA"/>
</dbReference>
<gene>
    <name evidence="5" type="ORF">CAPTEDRAFT_119353</name>
</gene>
<dbReference type="OrthoDB" id="1055097at2759"/>
<evidence type="ECO:0000313" key="5">
    <source>
        <dbReference type="EMBL" id="ELU07372.1"/>
    </source>
</evidence>
<evidence type="ECO:0000313" key="7">
    <source>
        <dbReference type="Proteomes" id="UP000014760"/>
    </source>
</evidence>
<evidence type="ECO:0000313" key="6">
    <source>
        <dbReference type="EnsemblMetazoa" id="CapteP119353"/>
    </source>
</evidence>
<dbReference type="PANTHER" id="PTHR24369">
    <property type="entry name" value="ANTIGEN BSP, PUTATIVE-RELATED"/>
    <property type="match status" value="1"/>
</dbReference>
<dbReference type="Gene3D" id="3.80.10.10">
    <property type="entry name" value="Ribonuclease Inhibitor"/>
    <property type="match status" value="2"/>
</dbReference>
<feature type="chain" id="PRO_5008788423" description="LRRNT domain-containing protein" evidence="4">
    <location>
        <begin position="23"/>
        <end position="213"/>
    </location>
</feature>
<dbReference type="GO" id="GO:0005886">
    <property type="term" value="C:plasma membrane"/>
    <property type="evidence" value="ECO:0007669"/>
    <property type="project" value="TreeGrafter"/>
</dbReference>
<evidence type="ECO:0008006" key="8">
    <source>
        <dbReference type="Google" id="ProtNLM"/>
    </source>
</evidence>
<evidence type="ECO:0000256" key="2">
    <source>
        <dbReference type="ARBA" id="ARBA00022729"/>
    </source>
</evidence>
<keyword evidence="1" id="KW-0433">Leucine-rich repeat</keyword>
<accession>R7UTV6</accession>
<dbReference type="InterPro" id="IPR032675">
    <property type="entry name" value="LRR_dom_sf"/>
</dbReference>
<dbReference type="SMART" id="SM00365">
    <property type="entry name" value="LRR_SD22"/>
    <property type="match status" value="5"/>
</dbReference>
<protein>
    <recommendedName>
        <fullName evidence="8">LRRNT domain-containing protein</fullName>
    </recommendedName>
</protein>
<dbReference type="EnsemblMetazoa" id="CapteT119353">
    <property type="protein sequence ID" value="CapteP119353"/>
    <property type="gene ID" value="CapteG119353"/>
</dbReference>
<reference evidence="6" key="3">
    <citation type="submission" date="2015-06" db="UniProtKB">
        <authorList>
            <consortium name="EnsemblMetazoa"/>
        </authorList>
    </citation>
    <scope>IDENTIFICATION</scope>
</reference>
<name>R7UTV6_CAPTE</name>
<keyword evidence="2 4" id="KW-0732">Signal</keyword>
<dbReference type="AlphaFoldDB" id="R7UTV6"/>
<keyword evidence="3" id="KW-0677">Repeat</keyword>
<dbReference type="PANTHER" id="PTHR24369:SF210">
    <property type="entry name" value="CHAOPTIN-RELATED"/>
    <property type="match status" value="1"/>
</dbReference>
<dbReference type="Proteomes" id="UP000014760">
    <property type="component" value="Unassembled WGS sequence"/>
</dbReference>
<dbReference type="SMART" id="SM00369">
    <property type="entry name" value="LRR_TYP"/>
    <property type="match status" value="5"/>
</dbReference>
<dbReference type="OMA" id="RRISHCR"/>
<dbReference type="EMBL" id="KB299973">
    <property type="protein sequence ID" value="ELU07372.1"/>
    <property type="molecule type" value="Genomic_DNA"/>
</dbReference>
<reference evidence="7" key="1">
    <citation type="submission" date="2012-12" db="EMBL/GenBank/DDBJ databases">
        <authorList>
            <person name="Hellsten U."/>
            <person name="Grimwood J."/>
            <person name="Chapman J.A."/>
            <person name="Shapiro H."/>
            <person name="Aerts A."/>
            <person name="Otillar R.P."/>
            <person name="Terry A.Y."/>
            <person name="Boore J.L."/>
            <person name="Simakov O."/>
            <person name="Marletaz F."/>
            <person name="Cho S.-J."/>
            <person name="Edsinger-Gonzales E."/>
            <person name="Havlak P."/>
            <person name="Kuo D.-H."/>
            <person name="Larsson T."/>
            <person name="Lv J."/>
            <person name="Arendt D."/>
            <person name="Savage R."/>
            <person name="Osoegawa K."/>
            <person name="de Jong P."/>
            <person name="Lindberg D.R."/>
            <person name="Seaver E.C."/>
            <person name="Weisblat D.A."/>
            <person name="Putnam N.H."/>
            <person name="Grigoriev I.V."/>
            <person name="Rokhsar D.S."/>
        </authorList>
    </citation>
    <scope>NUCLEOTIDE SEQUENCE</scope>
    <source>
        <strain evidence="7">I ESC-2004</strain>
    </source>
</reference>
<organism evidence="5">
    <name type="scientific">Capitella teleta</name>
    <name type="common">Polychaete worm</name>
    <dbReference type="NCBI Taxonomy" id="283909"/>
    <lineage>
        <taxon>Eukaryota</taxon>
        <taxon>Metazoa</taxon>
        <taxon>Spiralia</taxon>
        <taxon>Lophotrochozoa</taxon>
        <taxon>Annelida</taxon>
        <taxon>Polychaeta</taxon>
        <taxon>Sedentaria</taxon>
        <taxon>Scolecida</taxon>
        <taxon>Capitellidae</taxon>
        <taxon>Capitella</taxon>
    </lineage>
</organism>
<keyword evidence="7" id="KW-1185">Reference proteome</keyword>
<sequence>MTVFKASAILLLCSALCVHVECQQYINQNAELTEIPEDIPLDVTQIILASNSITNIGPNSFSKFTELTHLNLGFNKIRTINDAAFEALVNLKGLYLYGTELEEIPVLSISTLERLDLAWNKIRTINDGTFEALVNLKRLDLYGNQLEEIPVLSISTLERLDLRDNKISTINDGAFEALVNLKELYLYSNQLEEIPVLSIISFSSVNFIYVHCE</sequence>
<dbReference type="Pfam" id="PF13855">
    <property type="entry name" value="LRR_8"/>
    <property type="match status" value="3"/>
</dbReference>
<dbReference type="InterPro" id="IPR001611">
    <property type="entry name" value="Leu-rich_rpt"/>
</dbReference>
<evidence type="ECO:0000256" key="4">
    <source>
        <dbReference type="SAM" id="SignalP"/>
    </source>
</evidence>
<dbReference type="InterPro" id="IPR003591">
    <property type="entry name" value="Leu-rich_rpt_typical-subtyp"/>
</dbReference>
<dbReference type="PROSITE" id="PS51450">
    <property type="entry name" value="LRR"/>
    <property type="match status" value="4"/>
</dbReference>
<evidence type="ECO:0000256" key="1">
    <source>
        <dbReference type="ARBA" id="ARBA00022614"/>
    </source>
</evidence>
<feature type="signal peptide" evidence="4">
    <location>
        <begin position="1"/>
        <end position="22"/>
    </location>
</feature>
<dbReference type="STRING" id="283909.R7UTV6"/>